<dbReference type="RefSeq" id="WP_181549412.1">
    <property type="nucleotide sequence ID" value="NZ_JACDUS010000001.1"/>
</dbReference>
<keyword evidence="4" id="KW-0472">Membrane</keyword>
<evidence type="ECO:0000313" key="7">
    <source>
        <dbReference type="EMBL" id="MBA2879706.1"/>
    </source>
</evidence>
<gene>
    <name evidence="7" type="ORF">HNR65_000013</name>
</gene>
<keyword evidence="5" id="KW-0998">Cell outer membrane</keyword>
<protein>
    <submittedName>
        <fullName evidence="7">Outer membrane scaffolding protein for murein synthesis (MipA/OmpV family)</fullName>
    </submittedName>
</protein>
<evidence type="ECO:0000256" key="2">
    <source>
        <dbReference type="ARBA" id="ARBA00005722"/>
    </source>
</evidence>
<evidence type="ECO:0000256" key="3">
    <source>
        <dbReference type="ARBA" id="ARBA00022729"/>
    </source>
</evidence>
<dbReference type="AlphaFoldDB" id="A0A7W0C5V9"/>
<evidence type="ECO:0000256" key="1">
    <source>
        <dbReference type="ARBA" id="ARBA00004442"/>
    </source>
</evidence>
<dbReference type="PANTHER" id="PTHR38776:SF1">
    <property type="entry name" value="MLTA-INTERACTING PROTEIN-RELATED"/>
    <property type="match status" value="1"/>
</dbReference>
<evidence type="ECO:0000256" key="5">
    <source>
        <dbReference type="ARBA" id="ARBA00023237"/>
    </source>
</evidence>
<name>A0A7W0C5V9_9BACT</name>
<dbReference type="Pfam" id="PF06629">
    <property type="entry name" value="MipA"/>
    <property type="match status" value="1"/>
</dbReference>
<dbReference type="EMBL" id="JACDUS010000001">
    <property type="protein sequence ID" value="MBA2879706.1"/>
    <property type="molecule type" value="Genomic_DNA"/>
</dbReference>
<sequence length="290" mass="32790">MNTVNIFFLLRAKSCKRLFFAILVFITAFAAPVHAETLEQKPLWELGIGVAPLTMPAYRGSENQEFYLVPMPYVIFRGDFLKVDREGIRGLLYDTPKLRVDISADGAIPASSDKGDARENMPDLDPVGEIGPSINYLLYENNRARLRFRLPIRAVFASDFTFIDHEGWKAHPQINLDLMDMAGGWNFGVTLGPIFADRRYHAYYYEVKPEYVTKNRPAWEAEGGYSGSSLLFSASRRFENTWVGMFVRYDNLAGAVFEDSPLVETRHSFMAGCGVAWVLGRSERSVSAEQ</sequence>
<evidence type="ECO:0000313" key="8">
    <source>
        <dbReference type="Proteomes" id="UP000525298"/>
    </source>
</evidence>
<feature type="signal peptide" evidence="6">
    <location>
        <begin position="1"/>
        <end position="30"/>
    </location>
</feature>
<keyword evidence="8" id="KW-1185">Reference proteome</keyword>
<proteinExistence type="inferred from homology"/>
<evidence type="ECO:0000256" key="6">
    <source>
        <dbReference type="SAM" id="SignalP"/>
    </source>
</evidence>
<feature type="chain" id="PRO_5030629690" evidence="6">
    <location>
        <begin position="31"/>
        <end position="290"/>
    </location>
</feature>
<dbReference type="InterPro" id="IPR010583">
    <property type="entry name" value="MipA"/>
</dbReference>
<keyword evidence="3 6" id="KW-0732">Signal</keyword>
<evidence type="ECO:0000256" key="4">
    <source>
        <dbReference type="ARBA" id="ARBA00023136"/>
    </source>
</evidence>
<dbReference type="GO" id="GO:0009279">
    <property type="term" value="C:cell outer membrane"/>
    <property type="evidence" value="ECO:0007669"/>
    <property type="project" value="UniProtKB-SubCell"/>
</dbReference>
<comment type="caution">
    <text evidence="7">The sequence shown here is derived from an EMBL/GenBank/DDBJ whole genome shotgun (WGS) entry which is preliminary data.</text>
</comment>
<comment type="subcellular location">
    <subcellularLocation>
        <location evidence="1">Cell outer membrane</location>
    </subcellularLocation>
</comment>
<dbReference type="PANTHER" id="PTHR38776">
    <property type="entry name" value="MLTA-INTERACTING PROTEIN-RELATED"/>
    <property type="match status" value="1"/>
</dbReference>
<dbReference type="Proteomes" id="UP000525298">
    <property type="component" value="Unassembled WGS sequence"/>
</dbReference>
<comment type="similarity">
    <text evidence="2">Belongs to the MipA/OmpV family.</text>
</comment>
<accession>A0A7W0C5V9</accession>
<reference evidence="7 8" key="1">
    <citation type="submission" date="2020-07" db="EMBL/GenBank/DDBJ databases">
        <title>Genomic Encyclopedia of Type Strains, Phase IV (KMG-IV): sequencing the most valuable type-strain genomes for metagenomic binning, comparative biology and taxonomic classification.</title>
        <authorList>
            <person name="Goeker M."/>
        </authorList>
    </citation>
    <scope>NUCLEOTIDE SEQUENCE [LARGE SCALE GENOMIC DNA]</scope>
    <source>
        <strain evidence="7 8">DSM 17721</strain>
    </source>
</reference>
<organism evidence="7 8">
    <name type="scientific">Desulfosalsimonas propionicica</name>
    <dbReference type="NCBI Taxonomy" id="332175"/>
    <lineage>
        <taxon>Bacteria</taxon>
        <taxon>Pseudomonadati</taxon>
        <taxon>Thermodesulfobacteriota</taxon>
        <taxon>Desulfobacteria</taxon>
        <taxon>Desulfobacterales</taxon>
        <taxon>Desulfosalsimonadaceae</taxon>
        <taxon>Desulfosalsimonas</taxon>
    </lineage>
</organism>